<keyword evidence="3" id="KW-0238">DNA-binding</keyword>
<dbReference type="SMART" id="SM00342">
    <property type="entry name" value="HTH_ARAC"/>
    <property type="match status" value="1"/>
</dbReference>
<gene>
    <name evidence="10" type="ORF">IAD42_09235</name>
</gene>
<dbReference type="InterPro" id="IPR009057">
    <property type="entry name" value="Homeodomain-like_sf"/>
</dbReference>
<organism evidence="10 11">
    <name type="scientific">Candidatus Scatomorpha pullistercoris</name>
    <dbReference type="NCBI Taxonomy" id="2840929"/>
    <lineage>
        <taxon>Bacteria</taxon>
        <taxon>Bacillati</taxon>
        <taxon>Bacillota</taxon>
        <taxon>Clostridia</taxon>
        <taxon>Eubacteriales</taxon>
        <taxon>Candidatus Scatomorpha</taxon>
    </lineage>
</organism>
<dbReference type="SMART" id="SM00448">
    <property type="entry name" value="REC"/>
    <property type="match status" value="1"/>
</dbReference>
<dbReference type="SUPFAM" id="SSF52172">
    <property type="entry name" value="CheY-like"/>
    <property type="match status" value="1"/>
</dbReference>
<evidence type="ECO:0000313" key="11">
    <source>
        <dbReference type="Proteomes" id="UP000886876"/>
    </source>
</evidence>
<dbReference type="Proteomes" id="UP000886876">
    <property type="component" value="Unassembled WGS sequence"/>
</dbReference>
<dbReference type="InterPro" id="IPR018062">
    <property type="entry name" value="HTH_AraC-typ_CS"/>
</dbReference>
<dbReference type="Pfam" id="PF12833">
    <property type="entry name" value="HTH_18"/>
    <property type="match status" value="1"/>
</dbReference>
<dbReference type="InterPro" id="IPR018060">
    <property type="entry name" value="HTH_AraC"/>
</dbReference>
<protein>
    <recommendedName>
        <fullName evidence="1">Stage 0 sporulation protein A homolog</fullName>
    </recommendedName>
</protein>
<dbReference type="InterPro" id="IPR001789">
    <property type="entry name" value="Sig_transdc_resp-reg_receiver"/>
</dbReference>
<evidence type="ECO:0000256" key="1">
    <source>
        <dbReference type="ARBA" id="ARBA00018672"/>
    </source>
</evidence>
<evidence type="ECO:0000259" key="9">
    <source>
        <dbReference type="PROSITE" id="PS50110"/>
    </source>
</evidence>
<dbReference type="Pfam" id="PF00072">
    <property type="entry name" value="Response_reg"/>
    <property type="match status" value="1"/>
</dbReference>
<feature type="modified residue" description="4-aspartylphosphate" evidence="6">
    <location>
        <position position="55"/>
    </location>
</feature>
<feature type="domain" description="HTH araC/xylS-type" evidence="8">
    <location>
        <begin position="151"/>
        <end position="250"/>
    </location>
</feature>
<keyword evidence="6" id="KW-0597">Phosphoprotein</keyword>
<evidence type="ECO:0000256" key="3">
    <source>
        <dbReference type="ARBA" id="ARBA00023125"/>
    </source>
</evidence>
<dbReference type="GO" id="GO:0043565">
    <property type="term" value="F:sequence-specific DNA binding"/>
    <property type="evidence" value="ECO:0007669"/>
    <property type="project" value="InterPro"/>
</dbReference>
<evidence type="ECO:0000256" key="5">
    <source>
        <dbReference type="ARBA" id="ARBA00024867"/>
    </source>
</evidence>
<dbReference type="CDD" id="cd17536">
    <property type="entry name" value="REC_YesN-like"/>
    <property type="match status" value="1"/>
</dbReference>
<feature type="region of interest" description="Disordered" evidence="7">
    <location>
        <begin position="124"/>
        <end position="143"/>
    </location>
</feature>
<dbReference type="SUPFAM" id="SSF46689">
    <property type="entry name" value="Homeodomain-like"/>
    <property type="match status" value="2"/>
</dbReference>
<proteinExistence type="predicted"/>
<dbReference type="PANTHER" id="PTHR43280:SF2">
    <property type="entry name" value="HTH-TYPE TRANSCRIPTIONAL REGULATOR EXSA"/>
    <property type="match status" value="1"/>
</dbReference>
<dbReference type="PROSITE" id="PS01124">
    <property type="entry name" value="HTH_ARAC_FAMILY_2"/>
    <property type="match status" value="1"/>
</dbReference>
<evidence type="ECO:0000259" key="8">
    <source>
        <dbReference type="PROSITE" id="PS01124"/>
    </source>
</evidence>
<comment type="caution">
    <text evidence="10">The sequence shown here is derived from an EMBL/GenBank/DDBJ whole genome shotgun (WGS) entry which is preliminary data.</text>
</comment>
<dbReference type="PRINTS" id="PR00032">
    <property type="entry name" value="HTHARAC"/>
</dbReference>
<sequence length="256" mass="28756">MYTALVVEDEPLMREYLMLHLNGIHGMWETKGCARDGLEALALLRGNTFDLVITDIKMPHMDGLELADYVHSNCPGTDIIILTGYSEFDYARSAMRAGAADYLLKPLQDVELNEVLSRLASKRSAKPIDKQKPAPEAADAPTRDDAGVLVKRARAYVQAHFSEPLSLSEVADRLHVSPAYLSSVFKSERGESYSKYVLRLRMERAQLLLETHSAGKINDIALEVGYSSTKHFHSVFKEYFGVTPNEYRKRSSSIER</sequence>
<dbReference type="Gene3D" id="1.10.10.60">
    <property type="entry name" value="Homeodomain-like"/>
    <property type="match status" value="2"/>
</dbReference>
<dbReference type="EMBL" id="DVJS01000230">
    <property type="protein sequence ID" value="HIS98146.1"/>
    <property type="molecule type" value="Genomic_DNA"/>
</dbReference>
<reference evidence="10" key="1">
    <citation type="submission" date="2020-10" db="EMBL/GenBank/DDBJ databases">
        <authorList>
            <person name="Gilroy R."/>
        </authorList>
    </citation>
    <scope>NUCLEOTIDE SEQUENCE</scope>
    <source>
        <strain evidence="10">ChiHecec3B27-6122</strain>
    </source>
</reference>
<reference evidence="10" key="2">
    <citation type="journal article" date="2021" name="PeerJ">
        <title>Extensive microbial diversity within the chicken gut microbiome revealed by metagenomics and culture.</title>
        <authorList>
            <person name="Gilroy R."/>
            <person name="Ravi A."/>
            <person name="Getino M."/>
            <person name="Pursley I."/>
            <person name="Horton D.L."/>
            <person name="Alikhan N.F."/>
            <person name="Baker D."/>
            <person name="Gharbi K."/>
            <person name="Hall N."/>
            <person name="Watson M."/>
            <person name="Adriaenssens E.M."/>
            <person name="Foster-Nyarko E."/>
            <person name="Jarju S."/>
            <person name="Secka A."/>
            <person name="Antonio M."/>
            <person name="Oren A."/>
            <person name="Chaudhuri R.R."/>
            <person name="La Ragione R."/>
            <person name="Hildebrand F."/>
            <person name="Pallen M.J."/>
        </authorList>
    </citation>
    <scope>NUCLEOTIDE SEQUENCE</scope>
    <source>
        <strain evidence="10">ChiHecec3B27-6122</strain>
    </source>
</reference>
<name>A0A9D1G6Q0_9FIRM</name>
<feature type="domain" description="Response regulatory" evidence="9">
    <location>
        <begin position="3"/>
        <end position="120"/>
    </location>
</feature>
<dbReference type="Gene3D" id="3.40.50.2300">
    <property type="match status" value="1"/>
</dbReference>
<dbReference type="InterPro" id="IPR011006">
    <property type="entry name" value="CheY-like_superfamily"/>
</dbReference>
<dbReference type="GO" id="GO:0000160">
    <property type="term" value="P:phosphorelay signal transduction system"/>
    <property type="evidence" value="ECO:0007669"/>
    <property type="project" value="InterPro"/>
</dbReference>
<dbReference type="PROSITE" id="PS00041">
    <property type="entry name" value="HTH_ARAC_FAMILY_1"/>
    <property type="match status" value="1"/>
</dbReference>
<dbReference type="GO" id="GO:0003700">
    <property type="term" value="F:DNA-binding transcription factor activity"/>
    <property type="evidence" value="ECO:0007669"/>
    <property type="project" value="InterPro"/>
</dbReference>
<dbReference type="InterPro" id="IPR020449">
    <property type="entry name" value="Tscrpt_reg_AraC-type_HTH"/>
</dbReference>
<accession>A0A9D1G6Q0</accession>
<evidence type="ECO:0000313" key="10">
    <source>
        <dbReference type="EMBL" id="HIS98146.1"/>
    </source>
</evidence>
<keyword evidence="2" id="KW-0805">Transcription regulation</keyword>
<dbReference type="PANTHER" id="PTHR43280">
    <property type="entry name" value="ARAC-FAMILY TRANSCRIPTIONAL REGULATOR"/>
    <property type="match status" value="1"/>
</dbReference>
<dbReference type="PROSITE" id="PS50110">
    <property type="entry name" value="RESPONSE_REGULATORY"/>
    <property type="match status" value="1"/>
</dbReference>
<evidence type="ECO:0000256" key="6">
    <source>
        <dbReference type="PROSITE-ProRule" id="PRU00169"/>
    </source>
</evidence>
<keyword evidence="4" id="KW-0804">Transcription</keyword>
<evidence type="ECO:0000256" key="4">
    <source>
        <dbReference type="ARBA" id="ARBA00023163"/>
    </source>
</evidence>
<evidence type="ECO:0000256" key="2">
    <source>
        <dbReference type="ARBA" id="ARBA00023015"/>
    </source>
</evidence>
<comment type="function">
    <text evidence="5">May play the central regulatory role in sporulation. It may be an element of the effector pathway responsible for the activation of sporulation genes in response to nutritional stress. Spo0A may act in concert with spo0H (a sigma factor) to control the expression of some genes that are critical to the sporulation process.</text>
</comment>
<dbReference type="AlphaFoldDB" id="A0A9D1G6Q0"/>
<evidence type="ECO:0000256" key="7">
    <source>
        <dbReference type="SAM" id="MobiDB-lite"/>
    </source>
</evidence>